<comment type="caution">
    <text evidence="1">The sequence shown here is derived from an EMBL/GenBank/DDBJ whole genome shotgun (WGS) entry which is preliminary data.</text>
</comment>
<organism evidence="1 2">
    <name type="scientific">Armillaria borealis</name>
    <dbReference type="NCBI Taxonomy" id="47425"/>
    <lineage>
        <taxon>Eukaryota</taxon>
        <taxon>Fungi</taxon>
        <taxon>Dikarya</taxon>
        <taxon>Basidiomycota</taxon>
        <taxon>Agaricomycotina</taxon>
        <taxon>Agaricomycetes</taxon>
        <taxon>Agaricomycetidae</taxon>
        <taxon>Agaricales</taxon>
        <taxon>Marasmiineae</taxon>
        <taxon>Physalacriaceae</taxon>
        <taxon>Armillaria</taxon>
    </lineage>
</organism>
<keyword evidence="2" id="KW-1185">Reference proteome</keyword>
<gene>
    <name evidence="1" type="ORF">EV421DRAFT_1740140</name>
</gene>
<evidence type="ECO:0000313" key="1">
    <source>
        <dbReference type="EMBL" id="KAK0435481.1"/>
    </source>
</evidence>
<accession>A0AA39MHX5</accession>
<reference evidence="1" key="1">
    <citation type="submission" date="2023-06" db="EMBL/GenBank/DDBJ databases">
        <authorList>
            <consortium name="Lawrence Berkeley National Laboratory"/>
            <person name="Ahrendt S."/>
            <person name="Sahu N."/>
            <person name="Indic B."/>
            <person name="Wong-Bajracharya J."/>
            <person name="Merenyi Z."/>
            <person name="Ke H.-M."/>
            <person name="Monk M."/>
            <person name="Kocsube S."/>
            <person name="Drula E."/>
            <person name="Lipzen A."/>
            <person name="Balint B."/>
            <person name="Henrissat B."/>
            <person name="Andreopoulos B."/>
            <person name="Martin F.M."/>
            <person name="Harder C.B."/>
            <person name="Rigling D."/>
            <person name="Ford K.L."/>
            <person name="Foster G.D."/>
            <person name="Pangilinan J."/>
            <person name="Papanicolaou A."/>
            <person name="Barry K."/>
            <person name="LaButti K."/>
            <person name="Viragh M."/>
            <person name="Koriabine M."/>
            <person name="Yan M."/>
            <person name="Riley R."/>
            <person name="Champramary S."/>
            <person name="Plett K.L."/>
            <person name="Tsai I.J."/>
            <person name="Slot J."/>
            <person name="Sipos G."/>
            <person name="Plett J."/>
            <person name="Nagy L.G."/>
            <person name="Grigoriev I.V."/>
        </authorList>
    </citation>
    <scope>NUCLEOTIDE SEQUENCE</scope>
    <source>
        <strain evidence="1">FPL87.14</strain>
    </source>
</reference>
<dbReference type="Proteomes" id="UP001175226">
    <property type="component" value="Unassembled WGS sequence"/>
</dbReference>
<sequence length="137" mass="15294">MDLEKARLMNEVNTLENQVFLLAPKKTFPGLAGRPPACNNCKEPVNGLPVTGMLSFERICCSGFKAFCIAPGESTYDADERKERTSLTSLVLSVKGSYCEAQHFKNIQKKHYANKLPIRHSSVDSQNWKKMLGDIEA</sequence>
<name>A0AA39MHX5_9AGAR</name>
<dbReference type="EMBL" id="JAUEPT010000062">
    <property type="protein sequence ID" value="KAK0435481.1"/>
    <property type="molecule type" value="Genomic_DNA"/>
</dbReference>
<proteinExistence type="predicted"/>
<dbReference type="AlphaFoldDB" id="A0AA39MHX5"/>
<evidence type="ECO:0000313" key="2">
    <source>
        <dbReference type="Proteomes" id="UP001175226"/>
    </source>
</evidence>
<protein>
    <submittedName>
        <fullName evidence="1">Uncharacterized protein</fullName>
    </submittedName>
</protein>